<dbReference type="AlphaFoldDB" id="A0A3Q0S0Q5"/>
<evidence type="ECO:0000313" key="3">
    <source>
        <dbReference type="Proteomes" id="UP000261340"/>
    </source>
</evidence>
<dbReference type="SUPFAM" id="SSF81383">
    <property type="entry name" value="F-box domain"/>
    <property type="match status" value="1"/>
</dbReference>
<evidence type="ECO:0000256" key="1">
    <source>
        <dbReference type="SAM" id="MobiDB-lite"/>
    </source>
</evidence>
<organism evidence="2 3">
    <name type="scientific">Amphilophus citrinellus</name>
    <name type="common">Midas cichlid</name>
    <name type="synonym">Cichlasoma citrinellum</name>
    <dbReference type="NCBI Taxonomy" id="61819"/>
    <lineage>
        <taxon>Eukaryota</taxon>
        <taxon>Metazoa</taxon>
        <taxon>Chordata</taxon>
        <taxon>Craniata</taxon>
        <taxon>Vertebrata</taxon>
        <taxon>Euteleostomi</taxon>
        <taxon>Actinopterygii</taxon>
        <taxon>Neopterygii</taxon>
        <taxon>Teleostei</taxon>
        <taxon>Neoteleostei</taxon>
        <taxon>Acanthomorphata</taxon>
        <taxon>Ovalentaria</taxon>
        <taxon>Cichlomorphae</taxon>
        <taxon>Cichliformes</taxon>
        <taxon>Cichlidae</taxon>
        <taxon>New World cichlids</taxon>
        <taxon>Cichlasomatinae</taxon>
        <taxon>Heroini</taxon>
        <taxon>Amphilophus</taxon>
    </lineage>
</organism>
<dbReference type="Ensembl" id="ENSACIT00000015919.1">
    <property type="protein sequence ID" value="ENSACIP00000015508.1"/>
    <property type="gene ID" value="ENSACIG00000012005.1"/>
</dbReference>
<dbReference type="Proteomes" id="UP000261340">
    <property type="component" value="Unplaced"/>
</dbReference>
<evidence type="ECO:0000313" key="2">
    <source>
        <dbReference type="Ensembl" id="ENSACIP00000015508.1"/>
    </source>
</evidence>
<name>A0A3Q0S0Q5_AMPCI</name>
<evidence type="ECO:0008006" key="4">
    <source>
        <dbReference type="Google" id="ProtNLM"/>
    </source>
</evidence>
<accession>A0A3Q0S0Q5</accession>
<dbReference type="InterPro" id="IPR036047">
    <property type="entry name" value="F-box-like_dom_sf"/>
</dbReference>
<dbReference type="GeneTree" id="ENSGT01150000287236"/>
<keyword evidence="3" id="KW-1185">Reference proteome</keyword>
<feature type="compositionally biased region" description="Polar residues" evidence="1">
    <location>
        <begin position="133"/>
        <end position="143"/>
    </location>
</feature>
<proteinExistence type="predicted"/>
<protein>
    <recommendedName>
        <fullName evidence="4">F-box domain-containing protein</fullName>
    </recommendedName>
</protein>
<sequence>MASLLGERLFEISGQGPSPPKDFFQLVITKNEVTYLYGSLYIKQTFEEIMSYLELKETALLVQVSRRFTMLFNSEKLWEQTVRNCAGFNQDIEDIANAMGWKNTFLTFFHNRDVKEQTIRRPQDGLVLRNKNDPFSQHQNLQSGLPEKKN</sequence>
<dbReference type="Gene3D" id="1.20.1280.50">
    <property type="match status" value="1"/>
</dbReference>
<reference evidence="2" key="2">
    <citation type="submission" date="2025-09" db="UniProtKB">
        <authorList>
            <consortium name="Ensembl"/>
        </authorList>
    </citation>
    <scope>IDENTIFICATION</scope>
</reference>
<feature type="region of interest" description="Disordered" evidence="1">
    <location>
        <begin position="131"/>
        <end position="150"/>
    </location>
</feature>
<reference evidence="2" key="1">
    <citation type="submission" date="2025-08" db="UniProtKB">
        <authorList>
            <consortium name="Ensembl"/>
        </authorList>
    </citation>
    <scope>IDENTIFICATION</scope>
</reference>